<reference evidence="1 2" key="1">
    <citation type="journal article" date="2018" name="Front. Microbiol.">
        <title>Novel Insights Into Bacterial Dimethylsulfoniopropionate Catabolism in the East China Sea.</title>
        <authorList>
            <person name="Liu J."/>
            <person name="Liu J."/>
            <person name="Zhang S.H."/>
            <person name="Liang J."/>
            <person name="Lin H."/>
            <person name="Song D."/>
            <person name="Yang G.P."/>
            <person name="Todd J.D."/>
            <person name="Zhang X.H."/>
        </authorList>
    </citation>
    <scope>NUCLEOTIDE SEQUENCE [LARGE SCALE GENOMIC DNA]</scope>
    <source>
        <strain evidence="1 2">ZYFD042</strain>
    </source>
</reference>
<dbReference type="AlphaFoldDB" id="A0A3S3LB31"/>
<name>A0A3S3LB31_9MICO</name>
<sequence>MIAAAVFAAPTVLLPADSPVGPKLVFIVVGSVLLAAAIALTRSEPGATGSHATEENDDLSS</sequence>
<protein>
    <submittedName>
        <fullName evidence="1">Uncharacterized protein</fullName>
    </submittedName>
</protein>
<dbReference type="Proteomes" id="UP000285970">
    <property type="component" value="Unassembled WGS sequence"/>
</dbReference>
<organism evidence="1 2">
    <name type="scientific">Microbacterium enclense</name>
    <dbReference type="NCBI Taxonomy" id="993073"/>
    <lineage>
        <taxon>Bacteria</taxon>
        <taxon>Bacillati</taxon>
        <taxon>Actinomycetota</taxon>
        <taxon>Actinomycetes</taxon>
        <taxon>Micrococcales</taxon>
        <taxon>Microbacteriaceae</taxon>
        <taxon>Microbacterium</taxon>
    </lineage>
</organism>
<evidence type="ECO:0000313" key="2">
    <source>
        <dbReference type="Proteomes" id="UP000285970"/>
    </source>
</evidence>
<evidence type="ECO:0000313" key="1">
    <source>
        <dbReference type="EMBL" id="RWR16044.1"/>
    </source>
</evidence>
<proteinExistence type="predicted"/>
<accession>A0A3S3LB31</accession>
<gene>
    <name evidence="1" type="ORF">D8Y23_14500</name>
</gene>
<comment type="caution">
    <text evidence="1">The sequence shown here is derived from an EMBL/GenBank/DDBJ whole genome shotgun (WGS) entry which is preliminary data.</text>
</comment>
<dbReference type="EMBL" id="RBZY01000068">
    <property type="protein sequence ID" value="RWR16044.1"/>
    <property type="molecule type" value="Genomic_DNA"/>
</dbReference>